<keyword evidence="1" id="KW-0479">Metal-binding</keyword>
<dbReference type="AlphaFoldDB" id="A0A1M2VQX6"/>
<keyword evidence="1" id="KW-0813">Transport</keyword>
<dbReference type="GO" id="GO:0046872">
    <property type="term" value="F:metal ion binding"/>
    <property type="evidence" value="ECO:0007669"/>
    <property type="project" value="UniProtKB-KW"/>
</dbReference>
<comment type="catalytic activity">
    <reaction evidence="1">
        <text>a ubiquinone + reduced [electron-transfer flavoprotein] = a ubiquinol + oxidized [electron-transfer flavoprotein] + H(+)</text>
        <dbReference type="Rhea" id="RHEA:24052"/>
        <dbReference type="Rhea" id="RHEA-COMP:9565"/>
        <dbReference type="Rhea" id="RHEA-COMP:9566"/>
        <dbReference type="Rhea" id="RHEA-COMP:10685"/>
        <dbReference type="Rhea" id="RHEA-COMP:10686"/>
        <dbReference type="ChEBI" id="CHEBI:15378"/>
        <dbReference type="ChEBI" id="CHEBI:16389"/>
        <dbReference type="ChEBI" id="CHEBI:17976"/>
        <dbReference type="ChEBI" id="CHEBI:57692"/>
        <dbReference type="ChEBI" id="CHEBI:58307"/>
        <dbReference type="EC" id="1.5.5.1"/>
    </reaction>
</comment>
<comment type="cofactor">
    <cofactor evidence="1">
        <name>FAD</name>
        <dbReference type="ChEBI" id="CHEBI:57692"/>
    </cofactor>
</comment>
<dbReference type="STRING" id="154538.A0A1M2VQX6"/>
<sequence>MARNEVGLDHQGRTKGSFEEFRSRVALLAEDTHGSLSKELIRCLKHREGRDPQTYGIQRFNFSGGAVIGRSAGFVNVANIKGTHNAMKSGMLAAEAAFDVVASDTVSEDAPADMSAYETSLHKSWVHDALHEVRNVRPSFNTCLGILGGVVPARTPPCAPVPSPRRRVEGSDPSKGITTECWTEDASVRREHMHTNVDEYAGLLGRGCPAQVYEYVDAEGTEVEKTDVAEQAAGAAGTGS</sequence>
<proteinExistence type="predicted"/>
<gene>
    <name evidence="3" type="ORF">TRAPUB_13521</name>
</gene>
<dbReference type="SUPFAM" id="SSF51905">
    <property type="entry name" value="FAD/NAD(P)-binding domain"/>
    <property type="match status" value="1"/>
</dbReference>
<dbReference type="GO" id="GO:0005743">
    <property type="term" value="C:mitochondrial inner membrane"/>
    <property type="evidence" value="ECO:0007669"/>
    <property type="project" value="TreeGrafter"/>
</dbReference>
<evidence type="ECO:0000256" key="2">
    <source>
        <dbReference type="SAM" id="MobiDB-lite"/>
    </source>
</evidence>
<dbReference type="Proteomes" id="UP000184267">
    <property type="component" value="Unassembled WGS sequence"/>
</dbReference>
<keyword evidence="1 3" id="KW-0830">Ubiquinone</keyword>
<keyword evidence="1" id="KW-0411">Iron-sulfur</keyword>
<keyword evidence="1" id="KW-0560">Oxidoreductase</keyword>
<comment type="function">
    <text evidence="1">Accepts electrons from ETF and reduces ubiquinone.</text>
</comment>
<dbReference type="Gene3D" id="3.50.50.60">
    <property type="entry name" value="FAD/NAD(P)-binding domain"/>
    <property type="match status" value="1"/>
</dbReference>
<dbReference type="InterPro" id="IPR036188">
    <property type="entry name" value="FAD/NAD-bd_sf"/>
</dbReference>
<protein>
    <recommendedName>
        <fullName evidence="1">Electron transfer flavoprotein-ubiquinone oxidoreductase</fullName>
        <shortName evidence="1">ETF-QO</shortName>
        <ecNumber evidence="1">1.5.5.1</ecNumber>
    </recommendedName>
</protein>
<dbReference type="EC" id="1.5.5.1" evidence="1"/>
<dbReference type="GO" id="GO:0051539">
    <property type="term" value="F:4 iron, 4 sulfur cluster binding"/>
    <property type="evidence" value="ECO:0007669"/>
    <property type="project" value="UniProtKB-UniRule"/>
</dbReference>
<reference evidence="3 4" key="1">
    <citation type="submission" date="2016-10" db="EMBL/GenBank/DDBJ databases">
        <title>Genome sequence of the basidiomycete white-rot fungus Trametes pubescens.</title>
        <authorList>
            <person name="Makela M.R."/>
            <person name="Granchi Z."/>
            <person name="Peng M."/>
            <person name="De Vries R.P."/>
            <person name="Grigoriev I."/>
            <person name="Riley R."/>
            <person name="Hilden K."/>
        </authorList>
    </citation>
    <scope>NUCLEOTIDE SEQUENCE [LARGE SCALE GENOMIC DNA]</scope>
    <source>
        <strain evidence="3 4">FBCC735</strain>
    </source>
</reference>
<name>A0A1M2VQX6_TRAPU</name>
<keyword evidence="1" id="KW-0285">Flavoprotein</keyword>
<feature type="region of interest" description="Disordered" evidence="2">
    <location>
        <begin position="158"/>
        <end position="178"/>
    </location>
</feature>
<evidence type="ECO:0000313" key="4">
    <source>
        <dbReference type="Proteomes" id="UP000184267"/>
    </source>
</evidence>
<comment type="caution">
    <text evidence="3">The sequence shown here is derived from an EMBL/GenBank/DDBJ whole genome shotgun (WGS) entry which is preliminary data.</text>
</comment>
<evidence type="ECO:0000256" key="1">
    <source>
        <dbReference type="RuleBase" id="RU366068"/>
    </source>
</evidence>
<keyword evidence="1" id="KW-0249">Electron transport</keyword>
<comment type="cofactor">
    <cofactor evidence="1">
        <name>[4Fe-4S] cluster</name>
        <dbReference type="ChEBI" id="CHEBI:49883"/>
    </cofactor>
    <text evidence="1">Binds 1 [4Fe-4S] cluster.</text>
</comment>
<accession>A0A1M2VQX6</accession>
<evidence type="ECO:0000313" key="3">
    <source>
        <dbReference type="EMBL" id="OJT09993.1"/>
    </source>
</evidence>
<keyword evidence="1" id="KW-0408">Iron</keyword>
<dbReference type="InterPro" id="IPR040156">
    <property type="entry name" value="ETF-QO"/>
</dbReference>
<keyword evidence="4" id="KW-1185">Reference proteome</keyword>
<dbReference type="Gene3D" id="3.30.70.20">
    <property type="match status" value="1"/>
</dbReference>
<dbReference type="EMBL" id="MNAD01000835">
    <property type="protein sequence ID" value="OJT09993.1"/>
    <property type="molecule type" value="Genomic_DNA"/>
</dbReference>
<keyword evidence="1" id="KW-0274">FAD</keyword>
<dbReference type="PANTHER" id="PTHR10617:SF107">
    <property type="entry name" value="ELECTRON TRANSFER FLAVOPROTEIN-UBIQUINONE OXIDOREDUCTASE, MITOCHONDRIAL"/>
    <property type="match status" value="1"/>
</dbReference>
<dbReference type="PANTHER" id="PTHR10617">
    <property type="entry name" value="ELECTRON TRANSFER FLAVOPROTEIN-UBIQUINONE OXIDOREDUCTASE"/>
    <property type="match status" value="1"/>
</dbReference>
<dbReference type="GO" id="GO:0004174">
    <property type="term" value="F:electron-transferring-flavoprotein dehydrogenase activity"/>
    <property type="evidence" value="ECO:0007669"/>
    <property type="project" value="UniProtKB-UniRule"/>
</dbReference>
<organism evidence="3 4">
    <name type="scientific">Trametes pubescens</name>
    <name type="common">White-rot fungus</name>
    <dbReference type="NCBI Taxonomy" id="154538"/>
    <lineage>
        <taxon>Eukaryota</taxon>
        <taxon>Fungi</taxon>
        <taxon>Dikarya</taxon>
        <taxon>Basidiomycota</taxon>
        <taxon>Agaricomycotina</taxon>
        <taxon>Agaricomycetes</taxon>
        <taxon>Polyporales</taxon>
        <taxon>Polyporaceae</taxon>
        <taxon>Trametes</taxon>
    </lineage>
</organism>
<dbReference type="OrthoDB" id="437331at2759"/>